<accession>A0AAJ0HNY0</accession>
<protein>
    <recommendedName>
        <fullName evidence="4">Transcription factor hoxa13</fullName>
    </recommendedName>
</protein>
<dbReference type="EMBL" id="JAUIQD010000003">
    <property type="protein sequence ID" value="KAK3358081.1"/>
    <property type="molecule type" value="Genomic_DNA"/>
</dbReference>
<evidence type="ECO:0000313" key="3">
    <source>
        <dbReference type="Proteomes" id="UP001275084"/>
    </source>
</evidence>
<dbReference type="PANTHER" id="PTHR23242:SF9">
    <property type="entry name" value="TRANSCRIPTION FACTOR HOXA13"/>
    <property type="match status" value="1"/>
</dbReference>
<reference evidence="2" key="2">
    <citation type="submission" date="2023-06" db="EMBL/GenBank/DDBJ databases">
        <authorList>
            <consortium name="Lawrence Berkeley National Laboratory"/>
            <person name="Haridas S."/>
            <person name="Hensen N."/>
            <person name="Bonometti L."/>
            <person name="Westerberg I."/>
            <person name="Brannstrom I.O."/>
            <person name="Guillou S."/>
            <person name="Cros-Aarteil S."/>
            <person name="Calhoun S."/>
            <person name="Kuo A."/>
            <person name="Mondo S."/>
            <person name="Pangilinan J."/>
            <person name="Riley R."/>
            <person name="Labutti K."/>
            <person name="Andreopoulos B."/>
            <person name="Lipzen A."/>
            <person name="Chen C."/>
            <person name="Yanf M."/>
            <person name="Daum C."/>
            <person name="Ng V."/>
            <person name="Clum A."/>
            <person name="Steindorff A."/>
            <person name="Ohm R."/>
            <person name="Martin F."/>
            <person name="Silar P."/>
            <person name="Natvig D."/>
            <person name="Lalanne C."/>
            <person name="Gautier V."/>
            <person name="Ament-Velasquez S.L."/>
            <person name="Kruys A."/>
            <person name="Hutchinson M.I."/>
            <person name="Powell A.J."/>
            <person name="Barry K."/>
            <person name="Miller A.N."/>
            <person name="Grigoriev I.V."/>
            <person name="Debuchy R."/>
            <person name="Gladieux P."/>
            <person name="Thoren M.H."/>
            <person name="Johannesson H."/>
        </authorList>
    </citation>
    <scope>NUCLEOTIDE SEQUENCE</scope>
    <source>
        <strain evidence="2">CBS 955.72</strain>
    </source>
</reference>
<keyword evidence="3" id="KW-1185">Reference proteome</keyword>
<feature type="region of interest" description="Disordered" evidence="1">
    <location>
        <begin position="266"/>
        <end position="361"/>
    </location>
</feature>
<gene>
    <name evidence="2" type="ORF">B0T25DRAFT_605517</name>
</gene>
<evidence type="ECO:0000256" key="1">
    <source>
        <dbReference type="SAM" id="MobiDB-lite"/>
    </source>
</evidence>
<comment type="caution">
    <text evidence="2">The sequence shown here is derived from an EMBL/GenBank/DDBJ whole genome shotgun (WGS) entry which is preliminary data.</text>
</comment>
<reference evidence="2" key="1">
    <citation type="journal article" date="2023" name="Mol. Phylogenet. Evol.">
        <title>Genome-scale phylogeny and comparative genomics of the fungal order Sordariales.</title>
        <authorList>
            <person name="Hensen N."/>
            <person name="Bonometti L."/>
            <person name="Westerberg I."/>
            <person name="Brannstrom I.O."/>
            <person name="Guillou S."/>
            <person name="Cros-Aarteil S."/>
            <person name="Calhoun S."/>
            <person name="Haridas S."/>
            <person name="Kuo A."/>
            <person name="Mondo S."/>
            <person name="Pangilinan J."/>
            <person name="Riley R."/>
            <person name="LaButti K."/>
            <person name="Andreopoulos B."/>
            <person name="Lipzen A."/>
            <person name="Chen C."/>
            <person name="Yan M."/>
            <person name="Daum C."/>
            <person name="Ng V."/>
            <person name="Clum A."/>
            <person name="Steindorff A."/>
            <person name="Ohm R.A."/>
            <person name="Martin F."/>
            <person name="Silar P."/>
            <person name="Natvig D.O."/>
            <person name="Lalanne C."/>
            <person name="Gautier V."/>
            <person name="Ament-Velasquez S.L."/>
            <person name="Kruys A."/>
            <person name="Hutchinson M.I."/>
            <person name="Powell A.J."/>
            <person name="Barry K."/>
            <person name="Miller A.N."/>
            <person name="Grigoriev I.V."/>
            <person name="Debuchy R."/>
            <person name="Gladieux P."/>
            <person name="Hiltunen Thoren M."/>
            <person name="Johannesson H."/>
        </authorList>
    </citation>
    <scope>NUCLEOTIDE SEQUENCE</scope>
    <source>
        <strain evidence="2">CBS 955.72</strain>
    </source>
</reference>
<feature type="compositionally biased region" description="Polar residues" evidence="1">
    <location>
        <begin position="319"/>
        <end position="334"/>
    </location>
</feature>
<dbReference type="PANTHER" id="PTHR23242">
    <property type="entry name" value="TRANSCRIPTION FACTOR HOXA13"/>
    <property type="match status" value="1"/>
</dbReference>
<dbReference type="Proteomes" id="UP001275084">
    <property type="component" value="Unassembled WGS sequence"/>
</dbReference>
<feature type="compositionally biased region" description="Polar residues" evidence="1">
    <location>
        <begin position="768"/>
        <end position="782"/>
    </location>
</feature>
<feature type="region of interest" description="Disordered" evidence="1">
    <location>
        <begin position="747"/>
        <end position="782"/>
    </location>
</feature>
<name>A0AAJ0HNY0_9PEZI</name>
<sequence length="1245" mass="130640">MDDANGSPKGPKPSTLNGHAVGLRRRTPTGPGLLARTFNIVARLLTWYSILTILLRCPATLDACGETSPRICKPYFQLKHAVTPQLEPYYNAYAAPYAELVRPYYNTVDQRVFAPGWGYAKKYGAPRVEQAQAFGKAQWEKNVHPQIVKCQSIAKSQYDNSLAPHVNQVSSALDPYYDIARTNALQTYHELLLPSYQYVHPYVQKTYTSASAFTKSTAVPSVLWAWNKTYIFLDGTVWPQLRVVYVENVEPQLVKIGKRLGRYNSSKKSIPKSIPESASPSSKTTSWFSKPTPSVTSSAVSSRQAAISSTVSSATSLSEKPSSSVAHTQSSQVPADSAKTRLPIEPPEVDEKLESEDPVRREARETVAADLKDWQERYSKAADEGAAEIDDRVQEISKRMIRRNARIMGKSLLEQLQSAAVSELVKLRRDILNIVGSVNKEGATPEQGQEQITNVVRRAGMEIKDKAQDIRTWRENYEAEMQAAITKAAETHFLILENIKDLALQKIGMKWAWMDGVTYKDWAKYHLLKSRFDEWKGDLENLIVTHPSLEAAQLEGANIEDEAMKIAASAARELARLKQVANWKLIAADETPEFDSPLMQQAAEAVESAKNAAASVADGAGEAAKDVKAAAAQKAGEGANLVVEAVEGATDATKGVKNAVVGQAVRAVYSASSAALPSHASELVESAASEAAESASVASEELSTIIEPISEATASVGDSQADSAENPTPNFASTIILTETPVIVGNTSELTEEGPAPVELPIDEEGGESSTTDDTKQPLASSATASVKSAFLGAAAQSVPSRKPIIEDTLDDASDALDSMREELKSAYSVAVSRANEQYSQALSVMSTQIHGTPEPAHQKLLASVTAAYSQAMASASSRLDDALLLASGKVYGTPTVTNKILPSAVPTIPSVDWAHIESIAAERLGQGRAWAEEQYESAKIAVGLATPTPSTPSEHVSKLMENARHNYYAGLGVAHARYSEFLAAASSAVSSLTATPTPTDLAGTASSVASVVADKASSAASSAVENASSAASAASAGASSAASAAGAGASSAASAASAGASSVASAASAGVSSAASVVGENVSFAAGEVAESWDVIVTKISVQIYGAPTPTPWYESAYNAVGEYASSATEAIADGAASIASAAGNYGGAASDEAASQYDAVSALISELIVGKEPTFSESVLSRLNAAYATAASSASSLASVAQATASSAAVEGSEVAQSVRNKIASAASGFTEAAKETAGHDEL</sequence>
<proteinExistence type="predicted"/>
<feature type="compositionally biased region" description="Basic and acidic residues" evidence="1">
    <location>
        <begin position="349"/>
        <end position="361"/>
    </location>
</feature>
<evidence type="ECO:0008006" key="4">
    <source>
        <dbReference type="Google" id="ProtNLM"/>
    </source>
</evidence>
<dbReference type="AlphaFoldDB" id="A0AAJ0HNY0"/>
<organism evidence="2 3">
    <name type="scientific">Lasiosphaeria hispida</name>
    <dbReference type="NCBI Taxonomy" id="260671"/>
    <lineage>
        <taxon>Eukaryota</taxon>
        <taxon>Fungi</taxon>
        <taxon>Dikarya</taxon>
        <taxon>Ascomycota</taxon>
        <taxon>Pezizomycotina</taxon>
        <taxon>Sordariomycetes</taxon>
        <taxon>Sordariomycetidae</taxon>
        <taxon>Sordariales</taxon>
        <taxon>Lasiosphaeriaceae</taxon>
        <taxon>Lasiosphaeria</taxon>
    </lineage>
</organism>
<feature type="compositionally biased region" description="Low complexity" evidence="1">
    <location>
        <begin position="266"/>
        <end position="318"/>
    </location>
</feature>
<evidence type="ECO:0000313" key="2">
    <source>
        <dbReference type="EMBL" id="KAK3358081.1"/>
    </source>
</evidence>
<feature type="region of interest" description="Disordered" evidence="1">
    <location>
        <begin position="1"/>
        <end position="24"/>
    </location>
</feature>